<keyword evidence="10" id="KW-1185">Reference proteome</keyword>
<dbReference type="SUPFAM" id="SSF53774">
    <property type="entry name" value="Glutaminase/Asparaginase"/>
    <property type="match status" value="1"/>
</dbReference>
<evidence type="ECO:0000313" key="9">
    <source>
        <dbReference type="EMBL" id="SFZ77704.1"/>
    </source>
</evidence>
<dbReference type="InterPro" id="IPR037152">
    <property type="entry name" value="L-asparaginase_N_sf"/>
</dbReference>
<evidence type="ECO:0000259" key="8">
    <source>
        <dbReference type="Pfam" id="PF17763"/>
    </source>
</evidence>
<dbReference type="FunFam" id="3.40.50.40:FF:000001">
    <property type="entry name" value="L-asparaginase 1"/>
    <property type="match status" value="1"/>
</dbReference>
<name>A0A1K2HLL0_9NEIS</name>
<dbReference type="InterPro" id="IPR006034">
    <property type="entry name" value="Asparaginase/glutaminase-like"/>
</dbReference>
<dbReference type="Gene3D" id="3.40.50.1170">
    <property type="entry name" value="L-asparaginase, N-terminal domain"/>
    <property type="match status" value="1"/>
</dbReference>
<dbReference type="PRINTS" id="PR00139">
    <property type="entry name" value="ASNGLNASE"/>
</dbReference>
<dbReference type="GO" id="GO:0004067">
    <property type="term" value="F:asparaginase activity"/>
    <property type="evidence" value="ECO:0007669"/>
    <property type="project" value="UniProtKB-UniRule"/>
</dbReference>
<dbReference type="FunFam" id="3.40.50.1170:FF:000001">
    <property type="entry name" value="L-asparaginase 2"/>
    <property type="match status" value="1"/>
</dbReference>
<organism evidence="9 10">
    <name type="scientific">Chitinimonas taiwanensis DSM 18899</name>
    <dbReference type="NCBI Taxonomy" id="1121279"/>
    <lineage>
        <taxon>Bacteria</taxon>
        <taxon>Pseudomonadati</taxon>
        <taxon>Pseudomonadota</taxon>
        <taxon>Betaproteobacteria</taxon>
        <taxon>Neisseriales</taxon>
        <taxon>Chitinibacteraceae</taxon>
        <taxon>Chitinimonas</taxon>
    </lineage>
</organism>
<evidence type="ECO:0000256" key="4">
    <source>
        <dbReference type="PIRSR" id="PIRSR001220-1"/>
    </source>
</evidence>
<dbReference type="InterPro" id="IPR036152">
    <property type="entry name" value="Asp/glu_Ase-like_sf"/>
</dbReference>
<reference evidence="9 10" key="1">
    <citation type="submission" date="2016-11" db="EMBL/GenBank/DDBJ databases">
        <authorList>
            <person name="Jaros S."/>
            <person name="Januszkiewicz K."/>
            <person name="Wedrychowicz H."/>
        </authorList>
    </citation>
    <scope>NUCLEOTIDE SEQUENCE [LARGE SCALE GENOMIC DNA]</scope>
    <source>
        <strain evidence="9 10">DSM 18899</strain>
    </source>
</reference>
<feature type="domain" description="L-asparaginase N-terminal" evidence="7">
    <location>
        <begin position="5"/>
        <end position="190"/>
    </location>
</feature>
<dbReference type="OrthoDB" id="9788068at2"/>
<dbReference type="PIRSF" id="PIRSF500176">
    <property type="entry name" value="L_ASNase"/>
    <property type="match status" value="1"/>
</dbReference>
<sequence>MPAKRLFVIYAGGTIGMQATPQGHAPVAGYLPQELARIATRTKDFPAYTLKEYAPLIDSSNLQPAHWNSMAADIAAHYADYDGFVIIHGTDTLAYTASALSFMLENLAKPVIVTGAMVPLSEQPNDAEQNLVDAFHWATQAGLYEVCVAFNRQLLRGNRSRKLWGAEMGAFGSPNFPILGRVQGEYEFNRALCLPKPSAPLRAHRIDPALRIAGLKLYPGFSVEIIKQLLTAELPLAGLVLESYGAGNAPDADQALIVALSRSTQEQHTLIVNISQCVSGRVDMDNYAAGSALARAGLVSGCDMTPEAALCKLYFLLSQQADILGPNDRMPVNLRGELSAG</sequence>
<evidence type="ECO:0000313" key="10">
    <source>
        <dbReference type="Proteomes" id="UP000186513"/>
    </source>
</evidence>
<dbReference type="Pfam" id="PF00710">
    <property type="entry name" value="Asparaginase"/>
    <property type="match status" value="1"/>
</dbReference>
<dbReference type="InterPro" id="IPR027475">
    <property type="entry name" value="Asparaginase/glutaminase_AS2"/>
</dbReference>
<dbReference type="Proteomes" id="UP000186513">
    <property type="component" value="Unassembled WGS sequence"/>
</dbReference>
<dbReference type="Pfam" id="PF17763">
    <property type="entry name" value="Asparaginase_C"/>
    <property type="match status" value="1"/>
</dbReference>
<gene>
    <name evidence="9" type="ORF">SAMN02745887_02540</name>
</gene>
<dbReference type="CDD" id="cd08963">
    <property type="entry name" value="L-asparaginase_I"/>
    <property type="match status" value="1"/>
</dbReference>
<dbReference type="PANTHER" id="PTHR11707">
    <property type="entry name" value="L-ASPARAGINASE"/>
    <property type="match status" value="1"/>
</dbReference>
<dbReference type="STRING" id="1121279.SAMN02745887_02540"/>
<comment type="similarity">
    <text evidence="1">Belongs to the asparaginase 1 family.</text>
</comment>
<dbReference type="GO" id="GO:0009066">
    <property type="term" value="P:aspartate family amino acid metabolic process"/>
    <property type="evidence" value="ECO:0007669"/>
    <property type="project" value="UniProtKB-ARBA"/>
</dbReference>
<evidence type="ECO:0000256" key="5">
    <source>
        <dbReference type="PIRSR" id="PIRSR001220-2"/>
    </source>
</evidence>
<dbReference type="AlphaFoldDB" id="A0A1K2HLL0"/>
<proteinExistence type="inferred from homology"/>
<evidence type="ECO:0000256" key="3">
    <source>
        <dbReference type="ARBA" id="ARBA00022801"/>
    </source>
</evidence>
<dbReference type="InterPro" id="IPR040919">
    <property type="entry name" value="Asparaginase_C"/>
</dbReference>
<dbReference type="EC" id="3.5.1.1" evidence="2"/>
<dbReference type="InterPro" id="IPR027473">
    <property type="entry name" value="L-asparaginase_C"/>
</dbReference>
<dbReference type="InterPro" id="IPR027474">
    <property type="entry name" value="L-asparaginase_N"/>
</dbReference>
<dbReference type="InterPro" id="IPR041725">
    <property type="entry name" value="L-asparaginase_I"/>
</dbReference>
<dbReference type="PANTHER" id="PTHR11707:SF28">
    <property type="entry name" value="60 KDA LYSOPHOSPHOLIPASE"/>
    <property type="match status" value="1"/>
</dbReference>
<dbReference type="PIRSF" id="PIRSF001220">
    <property type="entry name" value="L-ASNase_gatD"/>
    <property type="match status" value="1"/>
</dbReference>
<feature type="active site" description="O-isoaspartyl threonine intermediate" evidence="4">
    <location>
        <position position="14"/>
    </location>
</feature>
<dbReference type="EMBL" id="FPKR01000010">
    <property type="protein sequence ID" value="SFZ77704.1"/>
    <property type="molecule type" value="Genomic_DNA"/>
</dbReference>
<dbReference type="SMART" id="SM00870">
    <property type="entry name" value="Asparaginase"/>
    <property type="match status" value="1"/>
</dbReference>
<feature type="binding site" evidence="5">
    <location>
        <begin position="90"/>
        <end position="91"/>
    </location>
    <ligand>
        <name>substrate</name>
    </ligand>
</feature>
<evidence type="ECO:0000256" key="2">
    <source>
        <dbReference type="ARBA" id="ARBA00012920"/>
    </source>
</evidence>
<accession>A0A1K2HLL0</accession>
<evidence type="ECO:0000259" key="7">
    <source>
        <dbReference type="Pfam" id="PF00710"/>
    </source>
</evidence>
<evidence type="ECO:0000256" key="1">
    <source>
        <dbReference type="ARBA" id="ARBA00010518"/>
    </source>
</evidence>
<feature type="binding site" evidence="5">
    <location>
        <position position="59"/>
    </location>
    <ligand>
        <name>substrate</name>
    </ligand>
</feature>
<dbReference type="PROSITE" id="PS51732">
    <property type="entry name" value="ASN_GLN_ASE_3"/>
    <property type="match status" value="1"/>
</dbReference>
<keyword evidence="3" id="KW-0378">Hydrolase</keyword>
<dbReference type="SFLD" id="SFLDS00057">
    <property type="entry name" value="Glutaminase/Asparaginase"/>
    <property type="match status" value="1"/>
</dbReference>
<dbReference type="Gene3D" id="3.40.50.40">
    <property type="match status" value="1"/>
</dbReference>
<dbReference type="PROSITE" id="PS00917">
    <property type="entry name" value="ASN_GLN_ASE_2"/>
    <property type="match status" value="1"/>
</dbReference>
<feature type="active site" evidence="6">
    <location>
        <position position="90"/>
    </location>
</feature>
<protein>
    <recommendedName>
        <fullName evidence="2">asparaginase</fullName>
        <ecNumber evidence="2">3.5.1.1</ecNumber>
    </recommendedName>
</protein>
<dbReference type="RefSeq" id="WP_072429051.1">
    <property type="nucleotide sequence ID" value="NZ_FPKR01000010.1"/>
</dbReference>
<evidence type="ECO:0000256" key="6">
    <source>
        <dbReference type="PROSITE-ProRule" id="PRU10100"/>
    </source>
</evidence>
<feature type="domain" description="Asparaginase/glutaminase C-terminal" evidence="8">
    <location>
        <begin position="211"/>
        <end position="322"/>
    </location>
</feature>